<dbReference type="EMBL" id="BARW01041839">
    <property type="protein sequence ID" value="GAJ18421.1"/>
    <property type="molecule type" value="Genomic_DNA"/>
</dbReference>
<feature type="non-terminal residue" evidence="2">
    <location>
        <position position="84"/>
    </location>
</feature>
<dbReference type="InterPro" id="IPR037522">
    <property type="entry name" value="HD_GYP_dom"/>
</dbReference>
<dbReference type="PANTHER" id="PTHR43155:SF2">
    <property type="entry name" value="CYCLIC DI-GMP PHOSPHODIESTERASE PA4108"/>
    <property type="match status" value="1"/>
</dbReference>
<feature type="domain" description="HD-GYP" evidence="1">
    <location>
        <begin position="1"/>
        <end position="84"/>
    </location>
</feature>
<proteinExistence type="predicted"/>
<evidence type="ECO:0000259" key="1">
    <source>
        <dbReference type="PROSITE" id="PS51832"/>
    </source>
</evidence>
<gene>
    <name evidence="2" type="ORF">S12H4_62399</name>
</gene>
<sequence length="84" mass="9552">FGISDLPISWRKGYKILDKSGEISEEIGIIVLQHHERYNGNGYPRGLKGDQIHIYAKICTMADVFDALTSYRKFKGEKNSTFNA</sequence>
<dbReference type="SUPFAM" id="SSF109604">
    <property type="entry name" value="HD-domain/PDEase-like"/>
    <property type="match status" value="1"/>
</dbReference>
<accession>X1VPI3</accession>
<reference evidence="2" key="1">
    <citation type="journal article" date="2014" name="Front. Microbiol.">
        <title>High frequency of phylogenetically diverse reductive dehalogenase-homologous genes in deep subseafloor sedimentary metagenomes.</title>
        <authorList>
            <person name="Kawai M."/>
            <person name="Futagami T."/>
            <person name="Toyoda A."/>
            <person name="Takaki Y."/>
            <person name="Nishi S."/>
            <person name="Hori S."/>
            <person name="Arai W."/>
            <person name="Tsubouchi T."/>
            <person name="Morono Y."/>
            <person name="Uchiyama I."/>
            <person name="Ito T."/>
            <person name="Fujiyama A."/>
            <person name="Inagaki F."/>
            <person name="Takami H."/>
        </authorList>
    </citation>
    <scope>NUCLEOTIDE SEQUENCE</scope>
    <source>
        <strain evidence="2">Expedition CK06-06</strain>
    </source>
</reference>
<dbReference type="PANTHER" id="PTHR43155">
    <property type="entry name" value="CYCLIC DI-GMP PHOSPHODIESTERASE PA4108-RELATED"/>
    <property type="match status" value="1"/>
</dbReference>
<dbReference type="InterPro" id="IPR003607">
    <property type="entry name" value="HD/PDEase_dom"/>
</dbReference>
<dbReference type="Pfam" id="PF13487">
    <property type="entry name" value="HD_5"/>
    <property type="match status" value="1"/>
</dbReference>
<dbReference type="AlphaFoldDB" id="X1VPI3"/>
<dbReference type="Gene3D" id="1.10.3210.10">
    <property type="entry name" value="Hypothetical protein af1432"/>
    <property type="match status" value="1"/>
</dbReference>
<name>X1VPI3_9ZZZZ</name>
<evidence type="ECO:0000313" key="2">
    <source>
        <dbReference type="EMBL" id="GAJ18421.1"/>
    </source>
</evidence>
<comment type="caution">
    <text evidence="2">The sequence shown here is derived from an EMBL/GenBank/DDBJ whole genome shotgun (WGS) entry which is preliminary data.</text>
</comment>
<dbReference type="CDD" id="cd00077">
    <property type="entry name" value="HDc"/>
    <property type="match status" value="1"/>
</dbReference>
<feature type="non-terminal residue" evidence="2">
    <location>
        <position position="1"/>
    </location>
</feature>
<protein>
    <recommendedName>
        <fullName evidence="1">HD-GYP domain-containing protein</fullName>
    </recommendedName>
</protein>
<dbReference type="PROSITE" id="PS51832">
    <property type="entry name" value="HD_GYP"/>
    <property type="match status" value="1"/>
</dbReference>
<organism evidence="2">
    <name type="scientific">marine sediment metagenome</name>
    <dbReference type="NCBI Taxonomy" id="412755"/>
    <lineage>
        <taxon>unclassified sequences</taxon>
        <taxon>metagenomes</taxon>
        <taxon>ecological metagenomes</taxon>
    </lineage>
</organism>